<protein>
    <recommendedName>
        <fullName evidence="2">14-3-3 domain-containing protein</fullName>
    </recommendedName>
</protein>
<evidence type="ECO:0000256" key="1">
    <source>
        <dbReference type="ARBA" id="ARBA00006141"/>
    </source>
</evidence>
<dbReference type="EMBL" id="QGKW02002228">
    <property type="protein sequence ID" value="KAF2536405.1"/>
    <property type="molecule type" value="Genomic_DNA"/>
</dbReference>
<accession>A0A8S9FR65</accession>
<evidence type="ECO:0000313" key="4">
    <source>
        <dbReference type="Proteomes" id="UP000712281"/>
    </source>
</evidence>
<dbReference type="Proteomes" id="UP000712281">
    <property type="component" value="Unassembled WGS sequence"/>
</dbReference>
<feature type="domain" description="14-3-3" evidence="2">
    <location>
        <begin position="66"/>
        <end position="103"/>
    </location>
</feature>
<sequence length="173" mass="19082">MFCFVKDIAAADNAPTHPIVLPSTSQCSTMSSSILQTKLVTWPDRCHSSSLFIVSQTGSSLTVLSLSKAFEEAIAELDTLGEESYKDSTLIMQLLRDNLTLWTSDMQQAFEEAIAELDTLGKESLQRLLSRYAAARGSWEGLGSGMEHVSTTRFQSQNDLNLVSRLKKLLNCL</sequence>
<organism evidence="3 4">
    <name type="scientific">Brassica cretica</name>
    <name type="common">Mustard</name>
    <dbReference type="NCBI Taxonomy" id="69181"/>
    <lineage>
        <taxon>Eukaryota</taxon>
        <taxon>Viridiplantae</taxon>
        <taxon>Streptophyta</taxon>
        <taxon>Embryophyta</taxon>
        <taxon>Tracheophyta</taxon>
        <taxon>Spermatophyta</taxon>
        <taxon>Magnoliopsida</taxon>
        <taxon>eudicotyledons</taxon>
        <taxon>Gunneridae</taxon>
        <taxon>Pentapetalae</taxon>
        <taxon>rosids</taxon>
        <taxon>malvids</taxon>
        <taxon>Brassicales</taxon>
        <taxon>Brassicaceae</taxon>
        <taxon>Brassiceae</taxon>
        <taxon>Brassica</taxon>
    </lineage>
</organism>
<dbReference type="Pfam" id="PF00244">
    <property type="entry name" value="14-3-3"/>
    <property type="match status" value="1"/>
</dbReference>
<dbReference type="SUPFAM" id="SSF48445">
    <property type="entry name" value="14-3-3 protein"/>
    <property type="match status" value="1"/>
</dbReference>
<proteinExistence type="inferred from homology"/>
<dbReference type="InterPro" id="IPR023409">
    <property type="entry name" value="14-3-3_CS"/>
</dbReference>
<comment type="similarity">
    <text evidence="1">Belongs to the 14-3-3 family.</text>
</comment>
<evidence type="ECO:0000259" key="2">
    <source>
        <dbReference type="Pfam" id="PF00244"/>
    </source>
</evidence>
<dbReference type="InterPro" id="IPR036815">
    <property type="entry name" value="14-3-3_dom_sf"/>
</dbReference>
<comment type="caution">
    <text evidence="3">The sequence shown here is derived from an EMBL/GenBank/DDBJ whole genome shotgun (WGS) entry which is preliminary data.</text>
</comment>
<reference evidence="3" key="1">
    <citation type="submission" date="2019-12" db="EMBL/GenBank/DDBJ databases">
        <title>Genome sequencing and annotation of Brassica cretica.</title>
        <authorList>
            <person name="Studholme D.J."/>
            <person name="Sarris P.F."/>
        </authorList>
    </citation>
    <scope>NUCLEOTIDE SEQUENCE</scope>
    <source>
        <strain evidence="3">PFS-001/15</strain>
        <tissue evidence="3">Leaf</tissue>
    </source>
</reference>
<dbReference type="PANTHER" id="PTHR18860">
    <property type="entry name" value="14-3-3 PROTEIN"/>
    <property type="match status" value="1"/>
</dbReference>
<dbReference type="InterPro" id="IPR000308">
    <property type="entry name" value="14-3-3"/>
</dbReference>
<dbReference type="PROSITE" id="PS00797">
    <property type="entry name" value="1433_2"/>
    <property type="match status" value="1"/>
</dbReference>
<dbReference type="InterPro" id="IPR023410">
    <property type="entry name" value="14-3-3_domain"/>
</dbReference>
<dbReference type="AlphaFoldDB" id="A0A8S9FR65"/>
<dbReference type="Gene3D" id="1.20.190.20">
    <property type="entry name" value="14-3-3 domain"/>
    <property type="match status" value="1"/>
</dbReference>
<gene>
    <name evidence="3" type="ORF">F2Q68_00022973</name>
</gene>
<name>A0A8S9FR65_BRACR</name>
<evidence type="ECO:0000313" key="3">
    <source>
        <dbReference type="EMBL" id="KAF2536405.1"/>
    </source>
</evidence>